<protein>
    <submittedName>
        <fullName evidence="2">Uncharacterized protein</fullName>
    </submittedName>
</protein>
<dbReference type="Proteomes" id="UP001549920">
    <property type="component" value="Unassembled WGS sequence"/>
</dbReference>
<dbReference type="Gene3D" id="2.40.128.20">
    <property type="match status" value="1"/>
</dbReference>
<dbReference type="EMBL" id="JBEUOH010000022">
    <property type="protein sequence ID" value="KAL0867849.1"/>
    <property type="molecule type" value="Genomic_DNA"/>
</dbReference>
<dbReference type="PANTHER" id="PTHR11955">
    <property type="entry name" value="FATTY ACID BINDING PROTEIN"/>
    <property type="match status" value="1"/>
</dbReference>
<comment type="caution">
    <text evidence="2">The sequence shown here is derived from an EMBL/GenBank/DDBJ whole genome shotgun (WGS) entry which is preliminary data.</text>
</comment>
<sequence>MAYLNKEFKFDREENYDAFIKQLALNEESAGKYLSFKPNLTLTKNGDEYTMKISAGDFKKDVTFKVGVPFQESLSNGLTPTSTVTANGDTFTQVQDFGDKGSLTFIREFTPNSLKVTIKSSKWDGVAYRYYVAA</sequence>
<comment type="similarity">
    <text evidence="1">Belongs to the calycin superfamily. Fatty-acid binding protein (FABP) family.</text>
</comment>
<evidence type="ECO:0000313" key="3">
    <source>
        <dbReference type="Proteomes" id="UP001549920"/>
    </source>
</evidence>
<gene>
    <name evidence="2" type="ORF">ABMA27_008541</name>
</gene>
<organism evidence="2 3">
    <name type="scientific">Loxostege sticticalis</name>
    <name type="common">Beet webworm moth</name>
    <dbReference type="NCBI Taxonomy" id="481309"/>
    <lineage>
        <taxon>Eukaryota</taxon>
        <taxon>Metazoa</taxon>
        <taxon>Ecdysozoa</taxon>
        <taxon>Arthropoda</taxon>
        <taxon>Hexapoda</taxon>
        <taxon>Insecta</taxon>
        <taxon>Pterygota</taxon>
        <taxon>Neoptera</taxon>
        <taxon>Endopterygota</taxon>
        <taxon>Lepidoptera</taxon>
        <taxon>Glossata</taxon>
        <taxon>Ditrysia</taxon>
        <taxon>Pyraloidea</taxon>
        <taxon>Crambidae</taxon>
        <taxon>Pyraustinae</taxon>
        <taxon>Loxostege</taxon>
    </lineage>
</organism>
<name>A0ABR3HBQ3_LOXSC</name>
<accession>A0ABR3HBQ3</accession>
<keyword evidence="3" id="KW-1185">Reference proteome</keyword>
<dbReference type="InterPro" id="IPR031259">
    <property type="entry name" value="ILBP"/>
</dbReference>
<dbReference type="InterPro" id="IPR012674">
    <property type="entry name" value="Calycin"/>
</dbReference>
<evidence type="ECO:0000313" key="2">
    <source>
        <dbReference type="EMBL" id="KAL0867849.1"/>
    </source>
</evidence>
<evidence type="ECO:0000256" key="1">
    <source>
        <dbReference type="ARBA" id="ARBA00008390"/>
    </source>
</evidence>
<dbReference type="SUPFAM" id="SSF50814">
    <property type="entry name" value="Lipocalins"/>
    <property type="match status" value="1"/>
</dbReference>
<proteinExistence type="inferred from homology"/>
<reference evidence="2 3" key="1">
    <citation type="submission" date="2024-06" db="EMBL/GenBank/DDBJ databases">
        <title>A chromosome-level genome assembly of beet webworm, Loxostege sticticalis.</title>
        <authorList>
            <person name="Zhang Y."/>
        </authorList>
    </citation>
    <scope>NUCLEOTIDE SEQUENCE [LARGE SCALE GENOMIC DNA]</scope>
    <source>
        <strain evidence="2">AQ026</strain>
        <tissue evidence="2">Whole body</tissue>
    </source>
</reference>